<dbReference type="eggNOG" id="ENOG502ZUKB">
    <property type="taxonomic scope" value="Bacteria"/>
</dbReference>
<organism evidence="4 5">
    <name type="scientific">Sphingobium yanoikuyae</name>
    <name type="common">Sphingomonas yanoikuyae</name>
    <dbReference type="NCBI Taxonomy" id="13690"/>
    <lineage>
        <taxon>Bacteria</taxon>
        <taxon>Pseudomonadati</taxon>
        <taxon>Pseudomonadota</taxon>
        <taxon>Alphaproteobacteria</taxon>
        <taxon>Sphingomonadales</taxon>
        <taxon>Sphingomonadaceae</taxon>
        <taxon>Sphingobium</taxon>
    </lineage>
</organism>
<dbReference type="InterPro" id="IPR000014">
    <property type="entry name" value="PAS"/>
</dbReference>
<dbReference type="AlphaFoldDB" id="A0A084EPC5"/>
<dbReference type="STRING" id="13690.AX777_13380"/>
<sequence>MASRDMTQRVTRHLNPVGSDGMGGEGGYPAESPVVTAADLVRGFSECRDMATRTPLYITHHGRATHVLLGVNEFRALKAQSGNAGQESAEEKLFALADWVDQAVIICDQDMRVDFVNRVASAICRKPVGQMVGPKLDVVLPSISGSLMEVHVRRTVSGGEPSAADIPSPFADGAWLRLQSFPLGRSTVIMFRDITEDVRRHRLADAKAAIIEAMTAHGDVGYVRLSVRGTIDAVDVPFTDMLSLPRERVMGVQLTDLVLTHGRAAFRQALERAMQGQGAQCVQTMLLSNRGEAVAVKASIVALHGAYGAEGAVVLITALDGSTVVELPRAAE</sequence>
<evidence type="ECO:0000256" key="2">
    <source>
        <dbReference type="SAM" id="MobiDB-lite"/>
    </source>
</evidence>
<dbReference type="InterPro" id="IPR013656">
    <property type="entry name" value="PAS_4"/>
</dbReference>
<feature type="region of interest" description="Disordered" evidence="2">
    <location>
        <begin position="1"/>
        <end position="26"/>
    </location>
</feature>
<evidence type="ECO:0000256" key="1">
    <source>
        <dbReference type="ARBA" id="ARBA00009981"/>
    </source>
</evidence>
<dbReference type="SUPFAM" id="SSF55785">
    <property type="entry name" value="PYP-like sensor domain (PAS domain)"/>
    <property type="match status" value="2"/>
</dbReference>
<protein>
    <submittedName>
        <fullName evidence="4">PAS domain-containing protein</fullName>
    </submittedName>
</protein>
<dbReference type="CDD" id="cd00130">
    <property type="entry name" value="PAS"/>
    <property type="match status" value="1"/>
</dbReference>
<dbReference type="PATRIC" id="fig|13690.10.peg.1514"/>
<dbReference type="SMART" id="SM00091">
    <property type="entry name" value="PAS"/>
    <property type="match status" value="2"/>
</dbReference>
<evidence type="ECO:0000313" key="4">
    <source>
        <dbReference type="EMBL" id="KEZ19817.1"/>
    </source>
</evidence>
<dbReference type="Gene3D" id="3.30.450.20">
    <property type="entry name" value="PAS domain"/>
    <property type="match status" value="2"/>
</dbReference>
<feature type="domain" description="PAS" evidence="3">
    <location>
        <begin position="209"/>
        <end position="275"/>
    </location>
</feature>
<dbReference type="Pfam" id="PF13426">
    <property type="entry name" value="PAS_9"/>
    <property type="match status" value="1"/>
</dbReference>
<evidence type="ECO:0000313" key="5">
    <source>
        <dbReference type="Proteomes" id="UP000028534"/>
    </source>
</evidence>
<proteinExistence type="inferred from homology"/>
<evidence type="ECO:0000259" key="3">
    <source>
        <dbReference type="SMART" id="SM00091"/>
    </source>
</evidence>
<gene>
    <name evidence="4" type="ORF">CP98_01467</name>
</gene>
<dbReference type="SUPFAM" id="SSF143120">
    <property type="entry name" value="YefM-like"/>
    <property type="match status" value="1"/>
</dbReference>
<dbReference type="Pfam" id="PF08448">
    <property type="entry name" value="PAS_4"/>
    <property type="match status" value="1"/>
</dbReference>
<dbReference type="InterPro" id="IPR036165">
    <property type="entry name" value="YefM-like_sf"/>
</dbReference>
<dbReference type="EMBL" id="JGVR01000007">
    <property type="protein sequence ID" value="KEZ19817.1"/>
    <property type="molecule type" value="Genomic_DNA"/>
</dbReference>
<comment type="similarity">
    <text evidence="1">Belongs to the phD/YefM antitoxin family.</text>
</comment>
<name>A0A084EPC5_SPHYA</name>
<dbReference type="InterPro" id="IPR035965">
    <property type="entry name" value="PAS-like_dom_sf"/>
</dbReference>
<accession>A0A084EPC5</accession>
<dbReference type="Proteomes" id="UP000028534">
    <property type="component" value="Unassembled WGS sequence"/>
</dbReference>
<feature type="domain" description="PAS" evidence="3">
    <location>
        <begin position="91"/>
        <end position="157"/>
    </location>
</feature>
<comment type="caution">
    <text evidence="4">The sequence shown here is derived from an EMBL/GenBank/DDBJ whole genome shotgun (WGS) entry which is preliminary data.</text>
</comment>
<reference evidence="4 5" key="1">
    <citation type="submission" date="2014-03" db="EMBL/GenBank/DDBJ databases">
        <title>Genome sequence of Sphingobium yanoikuyae B1.</title>
        <authorList>
            <person name="Gan H.M."/>
            <person name="Gan H.Y."/>
            <person name="Savka M.A."/>
        </authorList>
    </citation>
    <scope>NUCLEOTIDE SEQUENCE [LARGE SCALE GENOMIC DNA]</scope>
    <source>
        <strain evidence="4 5">B1</strain>
    </source>
</reference>